<evidence type="ECO:0000256" key="1">
    <source>
        <dbReference type="ARBA" id="ARBA00004651"/>
    </source>
</evidence>
<comment type="similarity">
    <text evidence="6">Belongs to the ABC-4 integral membrane protein family.</text>
</comment>
<reference evidence="9" key="1">
    <citation type="submission" date="2021-03" db="EMBL/GenBank/DDBJ databases">
        <title>Streptomyces poriferae sp. nov., a novel marine sponge-derived Actinobacteria species with anti-MRSA activity.</title>
        <authorList>
            <person name="Sandoval-Powers M."/>
            <person name="Kralova S."/>
            <person name="Nguyen G.-S."/>
            <person name="Fawwal D."/>
            <person name="Degnes K."/>
            <person name="Klinkenberg G."/>
            <person name="Sletta H."/>
            <person name="Wentzel A."/>
            <person name="Liles M.R."/>
        </authorList>
    </citation>
    <scope>NUCLEOTIDE SEQUENCE</scope>
    <source>
        <strain evidence="9">DSM 41794</strain>
    </source>
</reference>
<feature type="transmembrane region" description="Helical" evidence="7">
    <location>
        <begin position="764"/>
        <end position="789"/>
    </location>
</feature>
<name>A0A939JI56_9ACTN</name>
<evidence type="ECO:0000256" key="6">
    <source>
        <dbReference type="ARBA" id="ARBA00038076"/>
    </source>
</evidence>
<feature type="transmembrane region" description="Helical" evidence="7">
    <location>
        <begin position="379"/>
        <end position="404"/>
    </location>
</feature>
<keyword evidence="3 7" id="KW-0812">Transmembrane</keyword>
<feature type="transmembrane region" description="Helical" evidence="7">
    <location>
        <begin position="410"/>
        <end position="429"/>
    </location>
</feature>
<organism evidence="9 10">
    <name type="scientific">Streptomyces beijiangensis</name>
    <dbReference type="NCBI Taxonomy" id="163361"/>
    <lineage>
        <taxon>Bacteria</taxon>
        <taxon>Bacillati</taxon>
        <taxon>Actinomycetota</taxon>
        <taxon>Actinomycetes</taxon>
        <taxon>Kitasatosporales</taxon>
        <taxon>Streptomycetaceae</taxon>
        <taxon>Streptomyces</taxon>
    </lineage>
</organism>
<dbReference type="InterPro" id="IPR003838">
    <property type="entry name" value="ABC3_permease_C"/>
</dbReference>
<accession>A0A939JI56</accession>
<feature type="domain" description="ABC3 transporter permease C-terminal" evidence="8">
    <location>
        <begin position="771"/>
        <end position="881"/>
    </location>
</feature>
<feature type="transmembrane region" description="Helical" evidence="7">
    <location>
        <begin position="486"/>
        <end position="506"/>
    </location>
</feature>
<dbReference type="PANTHER" id="PTHR30572:SF4">
    <property type="entry name" value="ABC TRANSPORTER PERMEASE YTRF"/>
    <property type="match status" value="1"/>
</dbReference>
<dbReference type="PANTHER" id="PTHR30572">
    <property type="entry name" value="MEMBRANE COMPONENT OF TRANSPORTER-RELATED"/>
    <property type="match status" value="1"/>
</dbReference>
<keyword evidence="10" id="KW-1185">Reference proteome</keyword>
<feature type="transmembrane region" description="Helical" evidence="7">
    <location>
        <begin position="869"/>
        <end position="890"/>
    </location>
</feature>
<evidence type="ECO:0000259" key="8">
    <source>
        <dbReference type="Pfam" id="PF02687"/>
    </source>
</evidence>
<feature type="transmembrane region" description="Helical" evidence="7">
    <location>
        <begin position="540"/>
        <end position="564"/>
    </location>
</feature>
<keyword evidence="5 7" id="KW-0472">Membrane</keyword>
<feature type="transmembrane region" description="Helical" evidence="7">
    <location>
        <begin position="457"/>
        <end position="474"/>
    </location>
</feature>
<feature type="transmembrane region" description="Helical" evidence="7">
    <location>
        <begin position="333"/>
        <end position="358"/>
    </location>
</feature>
<dbReference type="InterPro" id="IPR050250">
    <property type="entry name" value="Macrolide_Exporter_MacB"/>
</dbReference>
<evidence type="ECO:0000256" key="5">
    <source>
        <dbReference type="ARBA" id="ARBA00023136"/>
    </source>
</evidence>
<dbReference type="GO" id="GO:0005886">
    <property type="term" value="C:plasma membrane"/>
    <property type="evidence" value="ECO:0007669"/>
    <property type="project" value="UniProtKB-SubCell"/>
</dbReference>
<keyword evidence="2" id="KW-1003">Cell membrane</keyword>
<evidence type="ECO:0000256" key="2">
    <source>
        <dbReference type="ARBA" id="ARBA00022475"/>
    </source>
</evidence>
<dbReference type="GO" id="GO:0022857">
    <property type="term" value="F:transmembrane transporter activity"/>
    <property type="evidence" value="ECO:0007669"/>
    <property type="project" value="TreeGrafter"/>
</dbReference>
<evidence type="ECO:0000313" key="10">
    <source>
        <dbReference type="Proteomes" id="UP000664167"/>
    </source>
</evidence>
<dbReference type="RefSeq" id="WP_206962259.1">
    <property type="nucleotide sequence ID" value="NZ_BAAAJJ010000002.1"/>
</dbReference>
<dbReference type="EMBL" id="JAFLRJ010000120">
    <property type="protein sequence ID" value="MBO0512825.1"/>
    <property type="molecule type" value="Genomic_DNA"/>
</dbReference>
<dbReference type="AlphaFoldDB" id="A0A939JI56"/>
<proteinExistence type="inferred from homology"/>
<evidence type="ECO:0000256" key="4">
    <source>
        <dbReference type="ARBA" id="ARBA00022989"/>
    </source>
</evidence>
<comment type="subcellular location">
    <subcellularLocation>
        <location evidence="1">Cell membrane</location>
        <topology evidence="1">Multi-pass membrane protein</topology>
    </subcellularLocation>
</comment>
<evidence type="ECO:0000256" key="3">
    <source>
        <dbReference type="ARBA" id="ARBA00022692"/>
    </source>
</evidence>
<evidence type="ECO:0000313" key="9">
    <source>
        <dbReference type="EMBL" id="MBO0512825.1"/>
    </source>
</evidence>
<dbReference type="Pfam" id="PF02687">
    <property type="entry name" value="FtsX"/>
    <property type="match status" value="1"/>
</dbReference>
<keyword evidence="4 7" id="KW-1133">Transmembrane helix</keyword>
<dbReference type="Proteomes" id="UP000664167">
    <property type="component" value="Unassembled WGS sequence"/>
</dbReference>
<comment type="caution">
    <text evidence="9">The sequence shown here is derived from an EMBL/GenBank/DDBJ whole genome shotgun (WGS) entry which is preliminary data.</text>
</comment>
<gene>
    <name evidence="9" type="ORF">J0695_13550</name>
</gene>
<sequence>MPAPAVAPWVRTRLRTAPGAATALAVLVLLTSCLAAAFPRGVDTYEDRGLRHAISEVAASQAVIEVSTLGPDITLRPDERAGLVRPRAVAKVYQQLLQQIPGPLRIDNPQASYGYRTIKPLETGDPWLAMPDGVPPQVTVAAQSDLARHARVVQGRLPTAKGPVSEDSAEGEAAVTRATAKTLHIKLGSVIHSPNGMGGQLSFRITGIVEPVRPQDSYWSVQPILRTPSLTPIPSPDPKPSRYWIAGLLLAPEAAPLLASLPENAELYWNLPPNPSGVTSHELSQLTTLIASLESGPRLEKMKTVAGDSTEVRTGLDDVFARYKKIRDSISPVVAVAAFGTGTVAMIVLLMAGGLAAARRQSELALLRSRGASMRGLGGRLAAETAVVVLPAAALGFGAALLAVPEGRTGPAVAGAVAVAAVAALALPVRALAEHRRPQVNGDRQDVVRTRPSRRRTVAELTLVVLAVGAVVALRRRGTAAGADQLVSAAPVLVGIIASLILIRLYPLPLRWAARPAARLRTAVGFLSLARAGRSSAGGVLPLLALLTALTTAAFGGSVLAGVADARDRAAMLDIGADARISSLDPLPARLAGQVSELPGVDAVTAVDVEYDVALPDQGARIPVLGVDPSSYAALARHTGFGPFPAGQLAHRGGASAPLPALATPAVAKRFGTGPLNIKVAGYDRTVRIVAVRDRTPGLPDQDFLVVDNAGLGKPPPTALMITGSPAGKALRAATHGLSASVQLRAEERRALVDSPMQTGAERMYTLAVLAGAGFAALALLLALLRAAPERAALLARLRTMGLTRRQARGLLVLEALPQALPAAVGGALTGWAAIRLLSSGMNLDGLALAGGSLVPDGGVQLQPDPWSLALPALCVVALATAVAALQAWWSGRRGSITELRAGDAR</sequence>
<evidence type="ECO:0000256" key="7">
    <source>
        <dbReference type="SAM" id="Phobius"/>
    </source>
</evidence>
<protein>
    <submittedName>
        <fullName evidence="9">ABC transporter permease</fullName>
    </submittedName>
</protein>